<dbReference type="Proteomes" id="UP001295740">
    <property type="component" value="Unassembled WGS sequence"/>
</dbReference>
<reference evidence="1" key="1">
    <citation type="submission" date="2023-10" db="EMBL/GenBank/DDBJ databases">
        <authorList>
            <person name="Hackl T."/>
        </authorList>
    </citation>
    <scope>NUCLEOTIDE SEQUENCE</scope>
</reference>
<protein>
    <submittedName>
        <fullName evidence="1">Uu.00g079630.m01.CDS01</fullName>
    </submittedName>
</protein>
<dbReference type="EMBL" id="CAUWAG010000010">
    <property type="protein sequence ID" value="CAJ2506777.1"/>
    <property type="molecule type" value="Genomic_DNA"/>
</dbReference>
<keyword evidence="2" id="KW-1185">Reference proteome</keyword>
<evidence type="ECO:0000313" key="2">
    <source>
        <dbReference type="Proteomes" id="UP001295740"/>
    </source>
</evidence>
<dbReference type="AlphaFoldDB" id="A0AAI8VLI1"/>
<comment type="caution">
    <text evidence="1">The sequence shown here is derived from an EMBL/GenBank/DDBJ whole genome shotgun (WGS) entry which is preliminary data.</text>
</comment>
<accession>A0AAI8VLI1</accession>
<sequence>MVNMMCGDTRFASAATMKRGSQAVRQNPKLFTELDDHKHDLISRNDVETWWYHVSEADNREAEALARSVIPKAYVNED</sequence>
<gene>
    <name evidence="1" type="ORF">KHLLAP_LOCUS7245</name>
</gene>
<name>A0AAI8VLI1_9PEZI</name>
<evidence type="ECO:0000313" key="1">
    <source>
        <dbReference type="EMBL" id="CAJ2506777.1"/>
    </source>
</evidence>
<organism evidence="1 2">
    <name type="scientific">Anthostomella pinea</name>
    <dbReference type="NCBI Taxonomy" id="933095"/>
    <lineage>
        <taxon>Eukaryota</taxon>
        <taxon>Fungi</taxon>
        <taxon>Dikarya</taxon>
        <taxon>Ascomycota</taxon>
        <taxon>Pezizomycotina</taxon>
        <taxon>Sordariomycetes</taxon>
        <taxon>Xylariomycetidae</taxon>
        <taxon>Xylariales</taxon>
        <taxon>Xylariaceae</taxon>
        <taxon>Anthostomella</taxon>
    </lineage>
</organism>
<proteinExistence type="predicted"/>